<evidence type="ECO:0000313" key="2">
    <source>
        <dbReference type="Proteomes" id="UP000189800"/>
    </source>
</evidence>
<gene>
    <name evidence="1" type="ORF">B0680_05425</name>
</gene>
<evidence type="ECO:0000313" key="1">
    <source>
        <dbReference type="EMBL" id="OOS24220.1"/>
    </source>
</evidence>
<dbReference type="Proteomes" id="UP000189800">
    <property type="component" value="Unassembled WGS sequence"/>
</dbReference>
<dbReference type="AlphaFoldDB" id="A0A1T0CPE8"/>
<organism evidence="1 2">
    <name type="scientific">Moraxella pluranimalium</name>
    <dbReference type="NCBI Taxonomy" id="470453"/>
    <lineage>
        <taxon>Bacteria</taxon>
        <taxon>Pseudomonadati</taxon>
        <taxon>Pseudomonadota</taxon>
        <taxon>Gammaproteobacteria</taxon>
        <taxon>Moraxellales</taxon>
        <taxon>Moraxellaceae</taxon>
        <taxon>Moraxella</taxon>
    </lineage>
</organism>
<keyword evidence="2" id="KW-1185">Reference proteome</keyword>
<sequence>MNVGLQILTNTDNLVIDSHYHNLGLFQKIKKSDMQNLGATNYNRPEYGERLSSRNWRTFPTEPMVRYRYEIPAHIAFPVVAMDAFSGFNFCGGVFTSRNNKYLEIYTNNPNDFNVYIYSTQINNQSKVGLEVYNEKGETVFDSEHGYLKMLDRIDPNKRCGVVLLGAIVAEVSIVYLHGYQHYLRAFRIENNVLKPIRVFHLIFKSKRRSDQHIGAIQYDNTPYIIDVSHH</sequence>
<reference evidence="1 2" key="1">
    <citation type="submission" date="2017-02" db="EMBL/GenBank/DDBJ databases">
        <title>Draft genome sequence of Moraxella pluranimalium CCUG 54913T type strain.</title>
        <authorList>
            <person name="Salva-Serra F."/>
            <person name="Engstrom-Jakobsson H."/>
            <person name="Thorell K."/>
            <person name="Jaen-Luchoro D."/>
            <person name="Gonzales-Siles L."/>
            <person name="Karlsson R."/>
            <person name="Yazdan S."/>
            <person name="Boulund F."/>
            <person name="Johnning A."/>
            <person name="Engstrand L."/>
            <person name="Kristiansson E."/>
            <person name="Moore E."/>
        </authorList>
    </citation>
    <scope>NUCLEOTIDE SEQUENCE [LARGE SCALE GENOMIC DNA]</scope>
    <source>
        <strain evidence="1 2">CCUG 54913</strain>
    </source>
</reference>
<proteinExistence type="predicted"/>
<name>A0A1T0CPE8_9GAMM</name>
<dbReference type="STRING" id="470453.B0680_05425"/>
<accession>A0A1T0CPE8</accession>
<dbReference type="EMBL" id="MUYU01000012">
    <property type="protein sequence ID" value="OOS24220.1"/>
    <property type="molecule type" value="Genomic_DNA"/>
</dbReference>
<dbReference type="OrthoDB" id="6005803at2"/>
<protein>
    <submittedName>
        <fullName evidence="1">Uncharacterized protein</fullName>
    </submittedName>
</protein>
<dbReference type="RefSeq" id="WP_078254078.1">
    <property type="nucleotide sequence ID" value="NZ_MUYU01000012.1"/>
</dbReference>
<comment type="caution">
    <text evidence="1">The sequence shown here is derived from an EMBL/GenBank/DDBJ whole genome shotgun (WGS) entry which is preliminary data.</text>
</comment>